<dbReference type="EMBL" id="AQPF01000004">
    <property type="protein sequence ID" value="KAF0807391.1"/>
    <property type="molecule type" value="Genomic_DNA"/>
</dbReference>
<keyword evidence="8 15" id="KW-0675">Receptor</keyword>
<keyword evidence="9 10" id="KW-0998">Cell outer membrane</keyword>
<keyword evidence="5 10" id="KW-0812">Transmembrane</keyword>
<name>A0ABQ6YBI3_9GAMM</name>
<evidence type="ECO:0000256" key="4">
    <source>
        <dbReference type="ARBA" id="ARBA00022452"/>
    </source>
</evidence>
<dbReference type="InterPro" id="IPR000531">
    <property type="entry name" value="Beta-barrel_TonB"/>
</dbReference>
<keyword evidence="6 11" id="KW-0798">TonB box</keyword>
<dbReference type="Pfam" id="PF07715">
    <property type="entry name" value="Plug"/>
    <property type="match status" value="1"/>
</dbReference>
<dbReference type="PANTHER" id="PTHR32552">
    <property type="entry name" value="FERRICHROME IRON RECEPTOR-RELATED"/>
    <property type="match status" value="1"/>
</dbReference>
<comment type="subcellular location">
    <subcellularLocation>
        <location evidence="1 10">Cell outer membrane</location>
        <topology evidence="1 10">Multi-pass membrane protein</topology>
    </subcellularLocation>
</comment>
<evidence type="ECO:0000259" key="13">
    <source>
        <dbReference type="Pfam" id="PF00593"/>
    </source>
</evidence>
<keyword evidence="4 10" id="KW-1134">Transmembrane beta strand</keyword>
<dbReference type="Gene3D" id="2.170.130.10">
    <property type="entry name" value="TonB-dependent receptor, plug domain"/>
    <property type="match status" value="1"/>
</dbReference>
<dbReference type="InterPro" id="IPR039426">
    <property type="entry name" value="TonB-dep_rcpt-like"/>
</dbReference>
<evidence type="ECO:0000313" key="16">
    <source>
        <dbReference type="Proteomes" id="UP000771797"/>
    </source>
</evidence>
<evidence type="ECO:0000313" key="15">
    <source>
        <dbReference type="EMBL" id="KAF0807391.1"/>
    </source>
</evidence>
<dbReference type="InterPro" id="IPR037066">
    <property type="entry name" value="Plug_dom_sf"/>
</dbReference>
<comment type="similarity">
    <text evidence="2 10 11">Belongs to the TonB-dependent receptor family.</text>
</comment>
<keyword evidence="12" id="KW-0732">Signal</keyword>
<evidence type="ECO:0000256" key="12">
    <source>
        <dbReference type="SAM" id="SignalP"/>
    </source>
</evidence>
<dbReference type="InterPro" id="IPR010105">
    <property type="entry name" value="TonB_sidphr_rcpt"/>
</dbReference>
<evidence type="ECO:0000259" key="14">
    <source>
        <dbReference type="Pfam" id="PF07715"/>
    </source>
</evidence>
<dbReference type="PANTHER" id="PTHR32552:SF82">
    <property type="entry name" value="FCUA PROTEIN"/>
    <property type="match status" value="1"/>
</dbReference>
<keyword evidence="3 10" id="KW-0813">Transport</keyword>
<feature type="chain" id="PRO_5045159780" evidence="12">
    <location>
        <begin position="27"/>
        <end position="729"/>
    </location>
</feature>
<evidence type="ECO:0000256" key="9">
    <source>
        <dbReference type="ARBA" id="ARBA00023237"/>
    </source>
</evidence>
<feature type="domain" description="TonB-dependent receptor-like beta-barrel" evidence="13">
    <location>
        <begin position="261"/>
        <end position="695"/>
    </location>
</feature>
<evidence type="ECO:0000256" key="6">
    <source>
        <dbReference type="ARBA" id="ARBA00023077"/>
    </source>
</evidence>
<accession>A0ABQ6YBI3</accession>
<dbReference type="NCBIfam" id="TIGR01783">
    <property type="entry name" value="TonB-siderophor"/>
    <property type="match status" value="1"/>
</dbReference>
<evidence type="ECO:0000256" key="2">
    <source>
        <dbReference type="ARBA" id="ARBA00009810"/>
    </source>
</evidence>
<gene>
    <name evidence="15" type="ORF">A6D6_00943</name>
</gene>
<keyword evidence="16" id="KW-1185">Reference proteome</keyword>
<evidence type="ECO:0000256" key="3">
    <source>
        <dbReference type="ARBA" id="ARBA00022448"/>
    </source>
</evidence>
<dbReference type="Proteomes" id="UP000771797">
    <property type="component" value="Unassembled WGS sequence"/>
</dbReference>
<evidence type="ECO:0000256" key="5">
    <source>
        <dbReference type="ARBA" id="ARBA00022692"/>
    </source>
</evidence>
<keyword evidence="7 10" id="KW-0472">Membrane</keyword>
<sequence length="729" mass="77743">MRPITLRLSSLSLSLLAIGAFPTAQAQTSGEEDDTEPYQLAPVEVQSSADASAGGLSKAYAGGQVAEGGSVGILGNQSVMETPYSFTSYTEQLIEDQQAASVGEILLNDPAVRVARGFGNYQQLYMVRGLPVYSDDMTYNGLYGLLPRQYLASEFVERVQVFRGANTFLKGAAPGGSGLGGGVNVLPKRAPNEPINQLTLGAQSGGQAMIAADVANRSDDGRFGIRVNAARRDGDTAVDGEESELSMAHIGLDYRGDALRVSADLGFQKHRIDGGQPNITFAPGVPILDAPDADESLGQSWTYSDSNDLFGTLRAEYDFTDNITGWAAFGARESKEDSIFANPTVDDASGNYTASRFDTAREDSVITGETGVRFTFDTGPIKHAVSVSGSTYELEADNAYAMSSASVTGNLYSPEDVPRPLANAYSGGNLDSPGRTIKTRFQSIAISDQLSMLNDRLLVTLGGRYQTLKDYSYDYDSGDRLGAASYDDNAFTPSAGLLYKLTPSVSLYASYIEGLTKGKRAPAQTSNGDPVINAGEALEPFETKQSEVGVKFDRGQLGGSLTVFRSRTPIAGLNSDDVYKIVGHQENTGVELMAYGNLTRDLTVLGGVSFLDADVDGNDAIGSPETQANLNLEYRVPQLPDLALDGRVIYTSSQYADEANTQKVDAWTRLDLGARYLIALNDSMFLTLRGRVENVTGEDYWASAGGFPGAGYLTIGAPRTVLVSATLNY</sequence>
<dbReference type="Pfam" id="PF00593">
    <property type="entry name" value="TonB_dep_Rec_b-barrel"/>
    <property type="match status" value="1"/>
</dbReference>
<proteinExistence type="inferred from homology"/>
<evidence type="ECO:0000256" key="11">
    <source>
        <dbReference type="RuleBase" id="RU003357"/>
    </source>
</evidence>
<dbReference type="Gene3D" id="2.40.170.20">
    <property type="entry name" value="TonB-dependent receptor, beta-barrel domain"/>
    <property type="match status" value="1"/>
</dbReference>
<evidence type="ECO:0000256" key="10">
    <source>
        <dbReference type="PROSITE-ProRule" id="PRU01360"/>
    </source>
</evidence>
<evidence type="ECO:0000256" key="8">
    <source>
        <dbReference type="ARBA" id="ARBA00023170"/>
    </source>
</evidence>
<reference evidence="15 16" key="1">
    <citation type="submission" date="2012-09" db="EMBL/GenBank/DDBJ databases">
        <title>Genome Sequence of alkane-degrading Bacterium Alcanivorax sp. 6-D-6.</title>
        <authorList>
            <person name="Lai Q."/>
            <person name="Shao Z."/>
        </authorList>
    </citation>
    <scope>NUCLEOTIDE SEQUENCE [LARGE SCALE GENOMIC DNA]</scope>
    <source>
        <strain evidence="15 16">6-D-6</strain>
    </source>
</reference>
<dbReference type="CDD" id="cd01347">
    <property type="entry name" value="ligand_gated_channel"/>
    <property type="match status" value="1"/>
</dbReference>
<comment type="caution">
    <text evidence="15">The sequence shown here is derived from an EMBL/GenBank/DDBJ whole genome shotgun (WGS) entry which is preliminary data.</text>
</comment>
<evidence type="ECO:0000256" key="7">
    <source>
        <dbReference type="ARBA" id="ARBA00023136"/>
    </source>
</evidence>
<dbReference type="InterPro" id="IPR036942">
    <property type="entry name" value="Beta-barrel_TonB_sf"/>
</dbReference>
<dbReference type="PROSITE" id="PS52016">
    <property type="entry name" value="TONB_DEPENDENT_REC_3"/>
    <property type="match status" value="1"/>
</dbReference>
<feature type="signal peptide" evidence="12">
    <location>
        <begin position="1"/>
        <end position="26"/>
    </location>
</feature>
<organism evidence="15 16">
    <name type="scientific">Alcanivorax xiamenensis</name>
    <dbReference type="NCBI Taxonomy" id="1177156"/>
    <lineage>
        <taxon>Bacteria</taxon>
        <taxon>Pseudomonadati</taxon>
        <taxon>Pseudomonadota</taxon>
        <taxon>Gammaproteobacteria</taxon>
        <taxon>Oceanospirillales</taxon>
        <taxon>Alcanivoracaceae</taxon>
        <taxon>Alcanivorax</taxon>
    </lineage>
</organism>
<evidence type="ECO:0000256" key="1">
    <source>
        <dbReference type="ARBA" id="ARBA00004571"/>
    </source>
</evidence>
<dbReference type="RefSeq" id="WP_159660083.1">
    <property type="nucleotide sequence ID" value="NZ_AQPF01000004.1"/>
</dbReference>
<feature type="domain" description="TonB-dependent receptor plug" evidence="14">
    <location>
        <begin position="79"/>
        <end position="176"/>
    </location>
</feature>
<protein>
    <submittedName>
        <fullName evidence="15">TonB-dependent ferric siderophore receptor</fullName>
    </submittedName>
</protein>
<dbReference type="SUPFAM" id="SSF56935">
    <property type="entry name" value="Porins"/>
    <property type="match status" value="1"/>
</dbReference>
<dbReference type="InterPro" id="IPR012910">
    <property type="entry name" value="Plug_dom"/>
</dbReference>